<dbReference type="AlphaFoldDB" id="A0A5J5EGZ9"/>
<dbReference type="Proteomes" id="UP000326924">
    <property type="component" value="Unassembled WGS sequence"/>
</dbReference>
<dbReference type="InParanoid" id="A0A5J5EGZ9"/>
<evidence type="ECO:0000313" key="3">
    <source>
        <dbReference type="Proteomes" id="UP000326924"/>
    </source>
</evidence>
<gene>
    <name evidence="2" type="ORF">FN846DRAFT_894990</name>
</gene>
<feature type="compositionally biased region" description="Gly residues" evidence="1">
    <location>
        <begin position="105"/>
        <end position="116"/>
    </location>
</feature>
<keyword evidence="3" id="KW-1185">Reference proteome</keyword>
<dbReference type="EMBL" id="VXIS01000332">
    <property type="protein sequence ID" value="KAA8894541.1"/>
    <property type="molecule type" value="Genomic_DNA"/>
</dbReference>
<feature type="region of interest" description="Disordered" evidence="1">
    <location>
        <begin position="104"/>
        <end position="123"/>
    </location>
</feature>
<sequence length="123" mass="13461">MRLQKEAHRPQFLQAKGATTEAVKDAPDASRPLDVQIVGEVGAMPTRERTQFTYAEVQLLIDIAALSRNAARTCARRICQLKRHAATPEDFKDVLETVICLVEGRGNGNSRAGGGNTQEEEEA</sequence>
<evidence type="ECO:0000313" key="2">
    <source>
        <dbReference type="EMBL" id="KAA8894541.1"/>
    </source>
</evidence>
<reference evidence="2 3" key="1">
    <citation type="submission" date="2019-09" db="EMBL/GenBank/DDBJ databases">
        <title>Draft genome of the ectomycorrhizal ascomycete Sphaerosporella brunnea.</title>
        <authorList>
            <consortium name="DOE Joint Genome Institute"/>
            <person name="Benucci G.M."/>
            <person name="Marozzi G."/>
            <person name="Antonielli L."/>
            <person name="Sanchez S."/>
            <person name="Marco P."/>
            <person name="Wang X."/>
            <person name="Falini L.B."/>
            <person name="Barry K."/>
            <person name="Haridas S."/>
            <person name="Lipzen A."/>
            <person name="Labutti K."/>
            <person name="Grigoriev I.V."/>
            <person name="Murat C."/>
            <person name="Martin F."/>
            <person name="Albertini E."/>
            <person name="Donnini D."/>
            <person name="Bonito G."/>
        </authorList>
    </citation>
    <scope>NUCLEOTIDE SEQUENCE [LARGE SCALE GENOMIC DNA]</scope>
    <source>
        <strain evidence="2 3">Sb_GMNB300</strain>
    </source>
</reference>
<protein>
    <submittedName>
        <fullName evidence="2">Uncharacterized protein</fullName>
    </submittedName>
</protein>
<organism evidence="2 3">
    <name type="scientific">Sphaerosporella brunnea</name>
    <dbReference type="NCBI Taxonomy" id="1250544"/>
    <lineage>
        <taxon>Eukaryota</taxon>
        <taxon>Fungi</taxon>
        <taxon>Dikarya</taxon>
        <taxon>Ascomycota</taxon>
        <taxon>Pezizomycotina</taxon>
        <taxon>Pezizomycetes</taxon>
        <taxon>Pezizales</taxon>
        <taxon>Pyronemataceae</taxon>
        <taxon>Sphaerosporella</taxon>
    </lineage>
</organism>
<proteinExistence type="predicted"/>
<name>A0A5J5EGZ9_9PEZI</name>
<evidence type="ECO:0000256" key="1">
    <source>
        <dbReference type="SAM" id="MobiDB-lite"/>
    </source>
</evidence>
<accession>A0A5J5EGZ9</accession>
<comment type="caution">
    <text evidence="2">The sequence shown here is derived from an EMBL/GenBank/DDBJ whole genome shotgun (WGS) entry which is preliminary data.</text>
</comment>